<dbReference type="Ensembl" id="ENSFCTT00005020832.1">
    <property type="protein sequence ID" value="ENSFCTP00005013683.1"/>
    <property type="gene ID" value="ENSFCTG00005007501.1"/>
</dbReference>
<reference evidence="1" key="2">
    <citation type="submission" date="2011-09" db="EMBL/GenBank/DDBJ databases">
        <title>Sequence assembly of the Felis catus genome version 6.2.</title>
        <authorList>
            <person name="Hillier L.W."/>
            <person name="Warren W."/>
            <person name="Obrien S."/>
            <person name="Wilson R.K."/>
        </authorList>
    </citation>
    <scope>NUCLEOTIDE SEQUENCE [LARGE SCALE GENOMIC DNA]</scope>
    <source>
        <strain evidence="1">Abyssinian</strain>
    </source>
</reference>
<dbReference type="Ensembl" id="ENSFCTT00005020838.1">
    <property type="protein sequence ID" value="ENSFCTP00005013687.1"/>
    <property type="gene ID" value="ENSFCTG00005007501.1"/>
</dbReference>
<protein>
    <recommendedName>
        <fullName evidence="3">Endonuclease/exonuclease/phosphatase domain-containing protein</fullName>
    </recommendedName>
</protein>
<reference evidence="2" key="3">
    <citation type="submission" date="2021-02" db="EMBL/GenBank/DDBJ databases">
        <title>Safari Cat Assemblies.</title>
        <authorList>
            <person name="Bredemeyer K.R."/>
            <person name="Murphy W.J."/>
        </authorList>
    </citation>
    <scope>NUCLEOTIDE SEQUENCE [LARGE SCALE GENOMIC DNA]</scope>
</reference>
<dbReference type="SUPFAM" id="SSF56219">
    <property type="entry name" value="DNase I-like"/>
    <property type="match status" value="1"/>
</dbReference>
<dbReference type="GeneTree" id="ENSGT00950000183016"/>
<proteinExistence type="predicted"/>
<name>A0ABI7WTS5_FELCA</name>
<sequence>MYQEDITIVHIYVPNIGEPKYIKQILTDLKGEMDNTIIVGDFNSPLSAMDRLSRHKINKVMVDLNLTLDQTDLNIYRTFHSEEQNTCSQVFRRTFHSEEHIEHSIQKSRIPLLLKCT</sequence>
<evidence type="ECO:0000313" key="2">
    <source>
        <dbReference type="Proteomes" id="UP000823872"/>
    </source>
</evidence>
<dbReference type="InterPro" id="IPR036691">
    <property type="entry name" value="Endo/exonu/phosph_ase_sf"/>
</dbReference>
<organism evidence="1 2">
    <name type="scientific">Felis catus</name>
    <name type="common">Cat</name>
    <name type="synonym">Felis silvestris catus</name>
    <dbReference type="NCBI Taxonomy" id="9685"/>
    <lineage>
        <taxon>Eukaryota</taxon>
        <taxon>Metazoa</taxon>
        <taxon>Chordata</taxon>
        <taxon>Craniata</taxon>
        <taxon>Vertebrata</taxon>
        <taxon>Euteleostomi</taxon>
        <taxon>Mammalia</taxon>
        <taxon>Eutheria</taxon>
        <taxon>Laurasiatheria</taxon>
        <taxon>Carnivora</taxon>
        <taxon>Feliformia</taxon>
        <taxon>Felidae</taxon>
        <taxon>Felinae</taxon>
        <taxon>Felis</taxon>
    </lineage>
</organism>
<evidence type="ECO:0000313" key="1">
    <source>
        <dbReference type="Ensembl" id="ENSFCTP00005013687.1"/>
    </source>
</evidence>
<dbReference type="Proteomes" id="UP000823872">
    <property type="component" value="Chromosome F1"/>
</dbReference>
<accession>A0ABI7WTS5</accession>
<dbReference type="Ensembl" id="ENSFCTT00005020821.1">
    <property type="protein sequence ID" value="ENSFCTP00005013676.1"/>
    <property type="gene ID" value="ENSFCTG00005007501.1"/>
</dbReference>
<reference evidence="1" key="4">
    <citation type="submission" date="2025-05" db="UniProtKB">
        <authorList>
            <consortium name="Ensembl"/>
        </authorList>
    </citation>
    <scope>IDENTIFICATION</scope>
    <source>
        <strain evidence="1">breed Abyssinian</strain>
    </source>
</reference>
<evidence type="ECO:0008006" key="3">
    <source>
        <dbReference type="Google" id="ProtNLM"/>
    </source>
</evidence>
<keyword evidence="2" id="KW-1185">Reference proteome</keyword>
<reference evidence="1" key="1">
    <citation type="journal article" date="2007" name="Genome Res.">
        <title>Initial sequence and comparative analysis of the cat genome.</title>
        <authorList>
            <person name="Pontius J.U."/>
            <person name="Mullikin J.C."/>
            <person name="Smith D.R."/>
            <person name="Lindblad-Toh K."/>
            <person name="Gnerre S."/>
            <person name="Clamp M."/>
            <person name="Chang J."/>
            <person name="Stephens R."/>
            <person name="Neelam B."/>
            <person name="Volfovsky N."/>
            <person name="Schaffer A.A."/>
            <person name="Agarwala R."/>
            <person name="Narfstrom K."/>
            <person name="Murphy W.J."/>
            <person name="Giger U."/>
            <person name="Roca A.L."/>
            <person name="Antunes A."/>
            <person name="Menotti-Raymond M."/>
            <person name="Yuhki N."/>
            <person name="Pecon-Slattery J."/>
            <person name="Johnson W.E."/>
            <person name="Bourque G."/>
            <person name="Tesler G."/>
            <person name="O'Brien S.J."/>
        </authorList>
    </citation>
    <scope>NUCLEOTIDE SEQUENCE [LARGE SCALE GENOMIC DNA]</scope>
    <source>
        <strain evidence="1">Abyssinian</strain>
    </source>
</reference>
<dbReference type="Gene3D" id="3.60.10.10">
    <property type="entry name" value="Endonuclease/exonuclease/phosphatase"/>
    <property type="match status" value="1"/>
</dbReference>